<organism evidence="1 2">
    <name type="scientific">Psophocarpus tetragonolobus</name>
    <name type="common">Winged bean</name>
    <name type="synonym">Dolichos tetragonolobus</name>
    <dbReference type="NCBI Taxonomy" id="3891"/>
    <lineage>
        <taxon>Eukaryota</taxon>
        <taxon>Viridiplantae</taxon>
        <taxon>Streptophyta</taxon>
        <taxon>Embryophyta</taxon>
        <taxon>Tracheophyta</taxon>
        <taxon>Spermatophyta</taxon>
        <taxon>Magnoliopsida</taxon>
        <taxon>eudicotyledons</taxon>
        <taxon>Gunneridae</taxon>
        <taxon>Pentapetalae</taxon>
        <taxon>rosids</taxon>
        <taxon>fabids</taxon>
        <taxon>Fabales</taxon>
        <taxon>Fabaceae</taxon>
        <taxon>Papilionoideae</taxon>
        <taxon>50 kb inversion clade</taxon>
        <taxon>NPAAA clade</taxon>
        <taxon>indigoferoid/millettioid clade</taxon>
        <taxon>Phaseoleae</taxon>
        <taxon>Psophocarpus</taxon>
    </lineage>
</organism>
<evidence type="ECO:0000313" key="1">
    <source>
        <dbReference type="EMBL" id="KAK7404682.1"/>
    </source>
</evidence>
<keyword evidence="2" id="KW-1185">Reference proteome</keyword>
<protein>
    <submittedName>
        <fullName evidence="1">Uncharacterized protein</fullName>
    </submittedName>
</protein>
<comment type="caution">
    <text evidence="1">The sequence shown here is derived from an EMBL/GenBank/DDBJ whole genome shotgun (WGS) entry which is preliminary data.</text>
</comment>
<evidence type="ECO:0000313" key="2">
    <source>
        <dbReference type="Proteomes" id="UP001386955"/>
    </source>
</evidence>
<reference evidence="1 2" key="1">
    <citation type="submission" date="2024-01" db="EMBL/GenBank/DDBJ databases">
        <title>The genomes of 5 underutilized Papilionoideae crops provide insights into root nodulation and disease resistanc.</title>
        <authorList>
            <person name="Jiang F."/>
        </authorList>
    </citation>
    <scope>NUCLEOTIDE SEQUENCE [LARGE SCALE GENOMIC DNA]</scope>
    <source>
        <strain evidence="1">DUOXIRENSHENG_FW03</strain>
        <tissue evidence="1">Leaves</tissue>
    </source>
</reference>
<dbReference type="AlphaFoldDB" id="A0AAN9T116"/>
<gene>
    <name evidence="1" type="ORF">VNO78_05638</name>
</gene>
<dbReference type="EMBL" id="JAYMYS010000002">
    <property type="protein sequence ID" value="KAK7404682.1"/>
    <property type="molecule type" value="Genomic_DNA"/>
</dbReference>
<proteinExistence type="predicted"/>
<name>A0AAN9T116_PSOTE</name>
<accession>A0AAN9T116</accession>
<dbReference type="Proteomes" id="UP001386955">
    <property type="component" value="Unassembled WGS sequence"/>
</dbReference>
<sequence length="99" mass="11182">MKAKSQKPKAKSQKMQSMRATNGVPLCLSGITNPLSLSLSKEMADHERRRKAIKRHRSVARKGNHANQHTTVEEYADLDYVIILHDLFHTLLDFTAKAA</sequence>